<evidence type="ECO:0000313" key="3">
    <source>
        <dbReference type="Proteomes" id="UP000197068"/>
    </source>
</evidence>
<dbReference type="RefSeq" id="WP_157447802.1">
    <property type="nucleotide sequence ID" value="NZ_BDQM01000041.1"/>
</dbReference>
<organism evidence="2 3">
    <name type="scientific">Colwellia marinimaniae</name>
    <dbReference type="NCBI Taxonomy" id="1513592"/>
    <lineage>
        <taxon>Bacteria</taxon>
        <taxon>Pseudomonadati</taxon>
        <taxon>Pseudomonadota</taxon>
        <taxon>Gammaproteobacteria</taxon>
        <taxon>Alteromonadales</taxon>
        <taxon>Colwelliaceae</taxon>
        <taxon>Colwellia</taxon>
    </lineage>
</organism>
<sequence>MIKLLVIIDVADLKQADTGTLLLIVWILLVMVFVLSMSKNKQRIGALVNESAACMRD</sequence>
<proteinExistence type="predicted"/>
<gene>
    <name evidence="2" type="ORF">MTCD1_03319</name>
</gene>
<keyword evidence="3" id="KW-1185">Reference proteome</keyword>
<dbReference type="EMBL" id="BDQM01000041">
    <property type="protein sequence ID" value="GAW97679.1"/>
    <property type="molecule type" value="Genomic_DNA"/>
</dbReference>
<protein>
    <submittedName>
        <fullName evidence="2">Uncharacterized protein</fullName>
    </submittedName>
</protein>
<feature type="transmembrane region" description="Helical" evidence="1">
    <location>
        <begin position="20"/>
        <end position="37"/>
    </location>
</feature>
<keyword evidence="1" id="KW-1133">Transmembrane helix</keyword>
<keyword evidence="1" id="KW-0812">Transmembrane</keyword>
<evidence type="ECO:0000256" key="1">
    <source>
        <dbReference type="SAM" id="Phobius"/>
    </source>
</evidence>
<keyword evidence="1" id="KW-0472">Membrane</keyword>
<dbReference type="Proteomes" id="UP000197068">
    <property type="component" value="Unassembled WGS sequence"/>
</dbReference>
<evidence type="ECO:0000313" key="2">
    <source>
        <dbReference type="EMBL" id="GAW97679.1"/>
    </source>
</evidence>
<name>A0ABQ0MZE1_9GAMM</name>
<comment type="caution">
    <text evidence="2">The sequence shown here is derived from an EMBL/GenBank/DDBJ whole genome shotgun (WGS) entry which is preliminary data.</text>
</comment>
<reference evidence="2 3" key="1">
    <citation type="submission" date="2017-06" db="EMBL/GenBank/DDBJ databases">
        <title>Whole Genome Sequences of Colwellia marinimaniae MTCD1.</title>
        <authorList>
            <person name="Kusumoto H."/>
            <person name="Inoue M."/>
            <person name="Tanikawa K."/>
            <person name="Maeji H."/>
            <person name="Cameron J.H."/>
            <person name="Bartlett D.H."/>
        </authorList>
    </citation>
    <scope>NUCLEOTIDE SEQUENCE [LARGE SCALE GENOMIC DNA]</scope>
    <source>
        <strain evidence="2 3">MTCD1</strain>
    </source>
</reference>
<accession>A0ABQ0MZE1</accession>